<feature type="region of interest" description="Disordered" evidence="1">
    <location>
        <begin position="1"/>
        <end position="23"/>
    </location>
</feature>
<accession>A0A8H8DLK1</accession>
<feature type="region of interest" description="Disordered" evidence="1">
    <location>
        <begin position="421"/>
        <end position="449"/>
    </location>
</feature>
<proteinExistence type="predicted"/>
<protein>
    <submittedName>
        <fullName evidence="2">Uncharacterized protein</fullName>
    </submittedName>
</protein>
<gene>
    <name evidence="2" type="ORF">BJ554DRAFT_3346</name>
</gene>
<comment type="caution">
    <text evidence="2">The sequence shown here is derived from an EMBL/GenBank/DDBJ whole genome shotgun (WGS) entry which is preliminary data.</text>
</comment>
<reference evidence="2 3" key="1">
    <citation type="journal article" name="Sci. Rep.">
        <title>Genome-scale phylogenetic analyses confirm Olpidium as the closest living zoosporic fungus to the non-flagellated, terrestrial fungi.</title>
        <authorList>
            <person name="Chang Y."/>
            <person name="Rochon D."/>
            <person name="Sekimoto S."/>
            <person name="Wang Y."/>
            <person name="Chovatia M."/>
            <person name="Sandor L."/>
            <person name="Salamov A."/>
            <person name="Grigoriev I.V."/>
            <person name="Stajich J.E."/>
            <person name="Spatafora J.W."/>
        </authorList>
    </citation>
    <scope>NUCLEOTIDE SEQUENCE [LARGE SCALE GENOMIC DNA]</scope>
    <source>
        <strain evidence="2">S191</strain>
    </source>
</reference>
<evidence type="ECO:0000256" key="1">
    <source>
        <dbReference type="SAM" id="MobiDB-lite"/>
    </source>
</evidence>
<name>A0A8H8DLK1_9FUNG</name>
<organism evidence="2 3">
    <name type="scientific">Olpidium bornovanus</name>
    <dbReference type="NCBI Taxonomy" id="278681"/>
    <lineage>
        <taxon>Eukaryota</taxon>
        <taxon>Fungi</taxon>
        <taxon>Fungi incertae sedis</taxon>
        <taxon>Olpidiomycota</taxon>
        <taxon>Olpidiomycotina</taxon>
        <taxon>Olpidiomycetes</taxon>
        <taxon>Olpidiales</taxon>
        <taxon>Olpidiaceae</taxon>
        <taxon>Olpidium</taxon>
    </lineage>
</organism>
<dbReference type="AlphaFoldDB" id="A0A8H8DLK1"/>
<feature type="compositionally biased region" description="Basic residues" evidence="1">
    <location>
        <begin position="14"/>
        <end position="23"/>
    </location>
</feature>
<keyword evidence="3" id="KW-1185">Reference proteome</keyword>
<evidence type="ECO:0000313" key="2">
    <source>
        <dbReference type="EMBL" id="KAG5462831.1"/>
    </source>
</evidence>
<evidence type="ECO:0000313" key="3">
    <source>
        <dbReference type="Proteomes" id="UP000673691"/>
    </source>
</evidence>
<dbReference type="EMBL" id="JAEFCI010001544">
    <property type="protein sequence ID" value="KAG5462831.1"/>
    <property type="molecule type" value="Genomic_DNA"/>
</dbReference>
<sequence>MPGFPSALRFSPAGKKKKNENNKKKIFKKRHTAGRLTSALCSVLSPCRLVFRWSARKLEIKNPARGRRSALNPLFSAVEACESVRDGDVVQRSAARRQPEEVAANEGVFLGLGTPSPGPAGSGRRPSAPLRALPTSDRRRCYLLPFLLTLHLEKKNVSADRFSECRWYLAGILPVLPSVGHAPALSCRLGDAPEAVYFALLPQSCAHSSDGNAWPSAEISASFGEQSERKLSFHLRLREPRSPLNVKAETNLARGSADRPLPALVFPAEIAKELTDAESSDLVGQLVFRATNSTAVIDRLAGHLGTARGTQETRDQLHGSCFAETEPCALLQARSHGVHALRRQTDDGAHQSLTVLVNEPGADNVGRLSSQPERCCRLNTAGLKGFPFPTASPTFRTIPDLVSAATKNGTAETITRLSAHGRAVPDRTTPVSREDQAVRRGVQGACSQE</sequence>
<dbReference type="Proteomes" id="UP000673691">
    <property type="component" value="Unassembled WGS sequence"/>
</dbReference>